<gene>
    <name evidence="6" type="primary">ABSGL_11357.1 scaffold 12295</name>
</gene>
<dbReference type="InterPro" id="IPR052208">
    <property type="entry name" value="DmX-like/RAVE_component"/>
</dbReference>
<dbReference type="Gene3D" id="2.130.10.10">
    <property type="entry name" value="YVTN repeat-like/Quinoprotein amine dehydrogenase"/>
    <property type="match status" value="2"/>
</dbReference>
<name>A0A163TJU4_ABSGL</name>
<feature type="region of interest" description="Disordered" evidence="4">
    <location>
        <begin position="923"/>
        <end position="943"/>
    </location>
</feature>
<keyword evidence="1 3" id="KW-0853">WD repeat</keyword>
<dbReference type="SUPFAM" id="SSF50978">
    <property type="entry name" value="WD40 repeat-like"/>
    <property type="match status" value="1"/>
</dbReference>
<dbReference type="Proteomes" id="UP000078561">
    <property type="component" value="Unassembled WGS sequence"/>
</dbReference>
<dbReference type="PANTHER" id="PTHR13950:SF9">
    <property type="entry name" value="RABCONNECTIN-3A"/>
    <property type="match status" value="1"/>
</dbReference>
<dbReference type="GO" id="GO:0007035">
    <property type="term" value="P:vacuolar acidification"/>
    <property type="evidence" value="ECO:0007669"/>
    <property type="project" value="TreeGrafter"/>
</dbReference>
<accession>A0A163TJU4</accession>
<dbReference type="GO" id="GO:0043291">
    <property type="term" value="C:RAVE complex"/>
    <property type="evidence" value="ECO:0007669"/>
    <property type="project" value="TreeGrafter"/>
</dbReference>
<dbReference type="OMA" id="EYMMAGK"/>
<organism evidence="6">
    <name type="scientific">Absidia glauca</name>
    <name type="common">Pin mould</name>
    <dbReference type="NCBI Taxonomy" id="4829"/>
    <lineage>
        <taxon>Eukaryota</taxon>
        <taxon>Fungi</taxon>
        <taxon>Fungi incertae sedis</taxon>
        <taxon>Mucoromycota</taxon>
        <taxon>Mucoromycotina</taxon>
        <taxon>Mucoromycetes</taxon>
        <taxon>Mucorales</taxon>
        <taxon>Cunninghamellaceae</taxon>
        <taxon>Absidia</taxon>
    </lineage>
</organism>
<dbReference type="PROSITE" id="PS50082">
    <property type="entry name" value="WD_REPEATS_2"/>
    <property type="match status" value="1"/>
</dbReference>
<feature type="compositionally biased region" description="Low complexity" evidence="4">
    <location>
        <begin position="262"/>
        <end position="277"/>
    </location>
</feature>
<evidence type="ECO:0000313" key="7">
    <source>
        <dbReference type="Proteomes" id="UP000078561"/>
    </source>
</evidence>
<protein>
    <recommendedName>
        <fullName evidence="5">RAVE complex protein Rav1 C-terminal domain-containing protein</fullName>
    </recommendedName>
</protein>
<dbReference type="Pfam" id="PF12234">
    <property type="entry name" value="Rav1p_C"/>
    <property type="match status" value="1"/>
</dbReference>
<feature type="compositionally biased region" description="Low complexity" evidence="4">
    <location>
        <begin position="1958"/>
        <end position="1970"/>
    </location>
</feature>
<dbReference type="STRING" id="4829.A0A163TJU4"/>
<sequence>MLLEQVCPGQVNPEPQSIHVFVCNGIRYIAYASGDKVVLYADPNIFIQILSVQQEQHLASERNDAVVAITSHAETNQLAVAFGHSVQLFVNDPETQKWKSDTVINTSTKVTSLDWSVDGQLLMAGEKLMIWRKLNSVWEEVWSITTPTQTMLAQFSSGGTQFATVGQCDQLVAIWYQSEASTESSMTYDFVYLSHPRDVTYFTWRRLPSSANGSLDCTLFTMCRDGVGRFWSPTDVNIPYRLYMCAVIDPSQSLVTSDSSTSICSSSHHSTATTTTSIDDHKHSHHNNDEFSPIHYIGCDELRNAINVYKLRQTSSKHPQYLDQQLDKVKDLIRDTPDLLFRLQPDGSIIFWGVQYLNSWPRRIPKTFVMLRIDQAIHPKDGAFFLQNVNIVHDFAHVQSLSTIKPVELSLLARNPHGELRCYGLNLVDFLDSTSFEPRLRLKYSWAGHQLPITSIHQTHINQISTISQDGYINIWKYGLHQDSGQLTTQLLLGSSTQIHNVALSTMIDRDNLLAVYNGKQVLIYNIKHTGCHLHQYQELHDYDPNVPLSTLFALRIDDDDDDDDDEPIPCSSSSQLQPTLTSGRYYLFGVSTTHRQIFTWEVDTIDTDTTYRGCQSMAWDVDPCVVSPSNDRWAGGTTADLFYKPGRTHSHLVVCVASVLCFFGIDDAVQWQELYRVDTGLDGIVKVCCVGNTVAIVSRSDNDAYMLSIWMEMRSNMAPCLITSFDFADPIRDVAWYVSCDAQYFLAVAFEHHVSIYGQQRATDLDGDADGWIPYTCVKVDTEQVISGVAWVDHGAMVVTAGNQVRCYQKWLTAEDDTGGLKMDDEQSAGSLYDLSYKLNGSLPLYHPRQLLHYLLWGKVELINAVLLSLLDPIRQLVDGDLETSVEMAPPFPFKRILALQDSTSTKTNSRQQQYSSLFETGDGETFDLESGNDNGRSFSRSDARDLCDHLKHRRLPGLSSQDQMQLVAMIDTFVEISSQGEALDENGARFTALLENHFHLNKMLPPDQRKPALESRDIAYALHSQSQDLLLDRCIRLSGGKILWEDARSLGLFLWLQKIDVVKEQVAAIARNTYLAKEESKDPVDCSLLYLALRKKPLLQSLWRSASFHKEQRVMVSFLANDFTDPRWQRAASKNAFVLLGRQRFEYAAAFFLLADKLKDAVNVILKNLKDYQLAIVVCRVYDGDDSPLLKDILTNYVIPLSIETKDRWLLGTAFWLLGQTHDAIRSIVVPLSQIKLPSISKSGPSSRTSISTLTAPADNTATITAEEETDSAAIVNDPTLFILYQHFKSNALQSHKTPGIPMELEYLFSLQVAHAYERLGCSLLSLYILNRYTKKPISPAPLSTETTTTNETTTTATTKGNVVSRAADLFADDDDDFATPAKRSMAVDIFADDDIFASKPNDPDDIFAEMNTPTYNPFGIDEDDIGELKAATSSDIFANPMDDDHDEGCQVDDGDNEELQSYKILLTVRLLQNVFHSAAAMYHAASDSISLTKYRNQYLDNRQALFDLGEKAGLSKSSFSKLLMEKSIESDAFPIYFDILDKCAPDDLNVPYFLKSFQLGCFQVFETILSPRSLNFAMVTFMGRWINDTIATYIIWDKLMREHSMNESNWILKTCLAAYVCLVLVTTQQRHFERTWTLLYHFSDFMDHIYNADLMAIASLFEDILGSEEKLVEMDPEDFESFSDESMFGFDLDEERYKPSQDFSDKSTGAMVLELASLNIVLSTLEQGMHCSKNSPKDTDDLIDFVWGTVLDPIAYRVHVLHAQIDADLGHDLTRKNILRHFKTLRQKRYWHSIKTILPVGHLLPFARLLSPEINVLPGESHHPHCNTIYNAGTTIHAFCINQKTGANNKLGDVLAVCTKSEIQEIDMNNAQKFSAPLLRAGSASSKDWNMHDHIDSYPDTEEELESVASDVEADGEPQPHHHHLHNHHHPHHNNSNSHSVKSPSARRPLHHHPSSASTKSSVASTPVAPMAGRLLQPEDRNHHSSFDNLQETLRRSLGVGKEGSDASRSPTGVSSAGSAAEHNERMVMKKSYITGCDVTNDGPSAVLWQFGQEREITNYYGCHGKVTRIHFDPFGQKFGAGDTTGALCLWKFDSHAQSNKPYYTTTCHSKATRDFTFLNSSSLLATAGTSVTMSRRRDHLCIWDTLLPPSSSMVCSLPGHDSGAYAVAYESQGHFLFSGGKRGEIVVSDIRQRSTMHTFTAHSSRIRSIAIDAQNHTLITGSIDGELKIWDASTYKQIQTFDIQPRNRFLAPSFNRIPLKAFGVTQIQLVDSGSYIYTSGPGGIIRCSM</sequence>
<feature type="region of interest" description="Disordered" evidence="4">
    <location>
        <begin position="2002"/>
        <end position="2026"/>
    </location>
</feature>
<keyword evidence="2" id="KW-0677">Repeat</keyword>
<dbReference type="InterPro" id="IPR011047">
    <property type="entry name" value="Quinoprotein_ADH-like_sf"/>
</dbReference>
<feature type="compositionally biased region" description="Basic residues" evidence="4">
    <location>
        <begin position="1924"/>
        <end position="1936"/>
    </location>
</feature>
<dbReference type="InterPro" id="IPR015943">
    <property type="entry name" value="WD40/YVTN_repeat-like_dom_sf"/>
</dbReference>
<dbReference type="EMBL" id="LT554468">
    <property type="protein sequence ID" value="SAM05482.1"/>
    <property type="molecule type" value="Genomic_DNA"/>
</dbReference>
<feature type="compositionally biased region" description="Polar residues" evidence="4">
    <location>
        <begin position="2010"/>
        <end position="2021"/>
    </location>
</feature>
<reference evidence="6" key="1">
    <citation type="submission" date="2016-04" db="EMBL/GenBank/DDBJ databases">
        <authorList>
            <person name="Evans L.H."/>
            <person name="Alamgir A."/>
            <person name="Owens N."/>
            <person name="Weber N.D."/>
            <person name="Virtaneva K."/>
            <person name="Barbian K."/>
            <person name="Babar A."/>
            <person name="Rosenke K."/>
        </authorList>
    </citation>
    <scope>NUCLEOTIDE SEQUENCE [LARGE SCALE GENOMIC DNA]</scope>
    <source>
        <strain evidence="6">CBS 101.48</strain>
    </source>
</reference>
<evidence type="ECO:0000313" key="6">
    <source>
        <dbReference type="EMBL" id="SAM05482.1"/>
    </source>
</evidence>
<proteinExistence type="predicted"/>
<evidence type="ECO:0000256" key="4">
    <source>
        <dbReference type="SAM" id="MobiDB-lite"/>
    </source>
</evidence>
<dbReference type="SUPFAM" id="SSF50998">
    <property type="entry name" value="Quinoprotein alcohol dehydrogenase-like"/>
    <property type="match status" value="1"/>
</dbReference>
<feature type="compositionally biased region" description="Acidic residues" evidence="4">
    <location>
        <begin position="1902"/>
        <end position="1919"/>
    </location>
</feature>
<feature type="repeat" description="WD" evidence="3">
    <location>
        <begin position="2203"/>
        <end position="2244"/>
    </location>
</feature>
<dbReference type="InterPro" id="IPR001680">
    <property type="entry name" value="WD40_rpt"/>
</dbReference>
<feature type="region of interest" description="Disordered" evidence="4">
    <location>
        <begin position="1885"/>
        <end position="1970"/>
    </location>
</feature>
<dbReference type="OrthoDB" id="342131at2759"/>
<dbReference type="PROSITE" id="PS00678">
    <property type="entry name" value="WD_REPEATS_1"/>
    <property type="match status" value="1"/>
</dbReference>
<dbReference type="PROSITE" id="PS50294">
    <property type="entry name" value="WD_REPEATS_REGION"/>
    <property type="match status" value="1"/>
</dbReference>
<evidence type="ECO:0000259" key="5">
    <source>
        <dbReference type="Pfam" id="PF12234"/>
    </source>
</evidence>
<keyword evidence="7" id="KW-1185">Reference proteome</keyword>
<dbReference type="SMART" id="SM00320">
    <property type="entry name" value="WD40"/>
    <property type="match status" value="8"/>
</dbReference>
<dbReference type="Pfam" id="PF00400">
    <property type="entry name" value="WD40"/>
    <property type="match status" value="1"/>
</dbReference>
<dbReference type="PANTHER" id="PTHR13950">
    <property type="entry name" value="RABCONNECTIN-RELATED"/>
    <property type="match status" value="1"/>
</dbReference>
<feature type="region of interest" description="Disordered" evidence="4">
    <location>
        <begin position="262"/>
        <end position="284"/>
    </location>
</feature>
<dbReference type="InterPro" id="IPR036322">
    <property type="entry name" value="WD40_repeat_dom_sf"/>
</dbReference>
<dbReference type="InterPro" id="IPR019775">
    <property type="entry name" value="WD40_repeat_CS"/>
</dbReference>
<evidence type="ECO:0000256" key="2">
    <source>
        <dbReference type="ARBA" id="ARBA00022737"/>
    </source>
</evidence>
<dbReference type="InterPro" id="IPR022033">
    <property type="entry name" value="Rav1p_C"/>
</dbReference>
<evidence type="ECO:0000256" key="3">
    <source>
        <dbReference type="PROSITE-ProRule" id="PRU00221"/>
    </source>
</evidence>
<dbReference type="FunCoup" id="A0A163TJU4">
    <property type="interactions" value="139"/>
</dbReference>
<dbReference type="InParanoid" id="A0A163TJU4"/>
<evidence type="ECO:0000256" key="1">
    <source>
        <dbReference type="ARBA" id="ARBA00022574"/>
    </source>
</evidence>
<feature type="domain" description="RAVE complex protein Rav1 C-terminal" evidence="5">
    <location>
        <begin position="668"/>
        <end position="1329"/>
    </location>
</feature>